<dbReference type="Proteomes" id="UP000688137">
    <property type="component" value="Unassembled WGS sequence"/>
</dbReference>
<name>A0A8S1K5Y6_PARPR</name>
<dbReference type="AlphaFoldDB" id="A0A8S1K5Y6"/>
<dbReference type="OMA" id="HEQNSRI"/>
<reference evidence="1" key="1">
    <citation type="submission" date="2021-01" db="EMBL/GenBank/DDBJ databases">
        <authorList>
            <consortium name="Genoscope - CEA"/>
            <person name="William W."/>
        </authorList>
    </citation>
    <scope>NUCLEOTIDE SEQUENCE</scope>
</reference>
<sequence length="139" mass="15918">MIRLTHSKSVACFSGALWGPIHERPIVDRVMSTSQWPVPYYQRIFKAYPVRQNKQTWAMNLAGAEIHDINWYCAKQALSRTLKGRQAVEYVENNIPTQSYIVIQKDVSRMAKAYVSDLSLFLSVANKESKVILDSVELI</sequence>
<comment type="caution">
    <text evidence="1">The sequence shown here is derived from an EMBL/GenBank/DDBJ whole genome shotgun (WGS) entry which is preliminary data.</text>
</comment>
<dbReference type="EMBL" id="CAJJDM010000010">
    <property type="protein sequence ID" value="CAD8049225.1"/>
    <property type="molecule type" value="Genomic_DNA"/>
</dbReference>
<accession>A0A8S1K5Y6</accession>
<proteinExistence type="predicted"/>
<evidence type="ECO:0000313" key="1">
    <source>
        <dbReference type="EMBL" id="CAD8049225.1"/>
    </source>
</evidence>
<evidence type="ECO:0000313" key="2">
    <source>
        <dbReference type="Proteomes" id="UP000688137"/>
    </source>
</evidence>
<gene>
    <name evidence="1" type="ORF">PPRIM_AZ9-3.1.T0130339</name>
</gene>
<keyword evidence="2" id="KW-1185">Reference proteome</keyword>
<protein>
    <submittedName>
        <fullName evidence="1">Uncharacterized protein</fullName>
    </submittedName>
</protein>
<organism evidence="1 2">
    <name type="scientific">Paramecium primaurelia</name>
    <dbReference type="NCBI Taxonomy" id="5886"/>
    <lineage>
        <taxon>Eukaryota</taxon>
        <taxon>Sar</taxon>
        <taxon>Alveolata</taxon>
        <taxon>Ciliophora</taxon>
        <taxon>Intramacronucleata</taxon>
        <taxon>Oligohymenophorea</taxon>
        <taxon>Peniculida</taxon>
        <taxon>Parameciidae</taxon>
        <taxon>Paramecium</taxon>
    </lineage>
</organism>